<dbReference type="AlphaFoldDB" id="A0A084EYW8"/>
<dbReference type="GO" id="GO:0006260">
    <property type="term" value="P:DNA replication"/>
    <property type="evidence" value="ECO:0007669"/>
    <property type="project" value="InterPro"/>
</dbReference>
<dbReference type="EMBL" id="JAODIR010000005">
    <property type="protein sequence ID" value="MDD2167405.1"/>
    <property type="molecule type" value="Genomic_DNA"/>
</dbReference>
<feature type="region of interest" description="Disordered" evidence="1">
    <location>
        <begin position="224"/>
        <end position="247"/>
    </location>
</feature>
<organism evidence="2 3">
    <name type="scientific">Glaesserella parasuis</name>
    <name type="common">Haemophilus parasuis</name>
    <dbReference type="NCBI Taxonomy" id="738"/>
    <lineage>
        <taxon>Bacteria</taxon>
        <taxon>Pseudomonadati</taxon>
        <taxon>Pseudomonadota</taxon>
        <taxon>Gammaproteobacteria</taxon>
        <taxon>Pasteurellales</taxon>
        <taxon>Pasteurellaceae</taxon>
        <taxon>Glaesserella</taxon>
    </lineage>
</organism>
<protein>
    <submittedName>
        <fullName evidence="2">Replication protein</fullName>
    </submittedName>
</protein>
<dbReference type="InterPro" id="IPR006497">
    <property type="entry name" value="Phage_lambda_VrpO_N"/>
</dbReference>
<dbReference type="OrthoDB" id="7510727at2"/>
<dbReference type="Proteomes" id="UP001148834">
    <property type="component" value="Unassembled WGS sequence"/>
</dbReference>
<accession>A0A084EYW8</accession>
<feature type="region of interest" description="Disordered" evidence="1">
    <location>
        <begin position="116"/>
        <end position="136"/>
    </location>
</feature>
<evidence type="ECO:0000313" key="3">
    <source>
        <dbReference type="Proteomes" id="UP001148834"/>
    </source>
</evidence>
<sequence length="261" mass="28841">MSKFIPNSFQVPNAVVDELMSVLSGAEFKCYMLVVRQTTGWNKQKDAVSISQMMEKCNLSNRGVIDACDKLVEMGLLTKSKGYRGMNVFSVNFDKIPTCEVSSPVNSAHSTCEVSSQVPVNSAHTQNTTKQNNNTKNNTLTGVNACEKKSETLILLEQFGITEQLAKDFIVHRKSFKAPITETALKGFQREADKAKIPIQQAIVISIERGWRGFNAGWDWQNDGVSAKNPQNPSARNTSKPFIPDDEGNWAEGMSITLRGS</sequence>
<feature type="compositionally biased region" description="Polar residues" evidence="1">
    <location>
        <begin position="228"/>
        <end position="240"/>
    </location>
</feature>
<reference evidence="2" key="1">
    <citation type="submission" date="2022-09" db="EMBL/GenBank/DDBJ databases">
        <title>Molecular characterization of Glaesserella parasuis strains circulating in commercial swine farms using whole-genome sequencing.</title>
        <authorList>
            <person name="Mugabi R."/>
            <person name="Clavijo M."/>
            <person name="Li G."/>
        </authorList>
    </citation>
    <scope>NUCLEOTIDE SEQUENCE</scope>
    <source>
        <strain evidence="2">0435-53</strain>
    </source>
</reference>
<name>A0A084EYW8_GLAPU</name>
<dbReference type="InterPro" id="IPR036388">
    <property type="entry name" value="WH-like_DNA-bd_sf"/>
</dbReference>
<comment type="caution">
    <text evidence="2">The sequence shown here is derived from an EMBL/GenBank/DDBJ whole genome shotgun (WGS) entry which is preliminary data.</text>
</comment>
<dbReference type="RefSeq" id="WP_021110739.1">
    <property type="nucleotide sequence ID" value="NZ_CP020085.1"/>
</dbReference>
<gene>
    <name evidence="2" type="ORF">N5925_02040</name>
</gene>
<dbReference type="Gene3D" id="1.10.10.10">
    <property type="entry name" value="Winged helix-like DNA-binding domain superfamily/Winged helix DNA-binding domain"/>
    <property type="match status" value="1"/>
</dbReference>
<proteinExistence type="predicted"/>
<evidence type="ECO:0000256" key="1">
    <source>
        <dbReference type="SAM" id="MobiDB-lite"/>
    </source>
</evidence>
<dbReference type="Pfam" id="PF04492">
    <property type="entry name" value="Phage_rep_O"/>
    <property type="match status" value="1"/>
</dbReference>
<evidence type="ECO:0000313" key="2">
    <source>
        <dbReference type="EMBL" id="MDD2167405.1"/>
    </source>
</evidence>
<feature type="compositionally biased region" description="Low complexity" evidence="1">
    <location>
        <begin position="125"/>
        <end position="136"/>
    </location>
</feature>